<gene>
    <name evidence="9" type="ORF">BN1204_037330</name>
</gene>
<dbReference type="GO" id="GO:0005637">
    <property type="term" value="C:nuclear inner membrane"/>
    <property type="evidence" value="ECO:0007669"/>
    <property type="project" value="InterPro"/>
</dbReference>
<feature type="region of interest" description="Disordered" evidence="6">
    <location>
        <begin position="1"/>
        <end position="203"/>
    </location>
</feature>
<sequence length="1095" mass="118348">MEEPPFREVIGEGNSHRRIPSPWHGRTRRQGDSDDENSLAEASSRRRHNTKTGTPHSSSSPGCTSPVSSSSSCSSSSASSSYGSSSSRSSSLTQRRLVASAAERGDSPAGRRGARRAVAGNEASDASREDRRDESASAEHAPDGTRPRERRRRARSRVGGKGKRTGSCLHRGERQKQTEAPSTSPSSSSSSSFSSTPAPERMRQTKRLTGLSSLYSHIMSCLSLRVFLLPSVVLVLVALLSSLAPSSLWSASRPQKQVPLYCNKTRDLPLALLDGSPSLTPSSSAAAATEACQPCPAHAVCSNGEMRCLPPYIPVSAQSSLESLFGRFGVPVALLRRLVHLAPRSAPIHEDAALCVEDLAAKETAKRVTEAVVLFLRRKAGEAQCAAFSPALAESSPFAPAPEGECDEAVGAGRPQRTTFGFPKKCEIQGRERRDTFTRKPGKGRAEPEGRKDHAQEQGARDGIPASGHGGKRQRERRGESLSDGRPARAAQSSESATRWEIVQAAGTKDFEDDNVYAYVFNHFLDEEVAERDFSVRVEQTYSFQSLDLVAPAEKSAAARQEQTEALLPLFLREQRRSRGITYTYTYTGRHALRPWSCTLYIAVMYRLAPAVLALFLLLLLSLPLAFWLRRVYLRHKLRELLLSRQEAESSELFTLQRNSLAAAISPGTSSRELSHLLVRSLVTSQAGRCLRWWLQRLARNADEVDTLCHDLLVDKHIRLHTARIGEQNFWWAETGGAPKPAQRESPSQAPNTVSLSAPSGASASVSQDLHSPLFSGAPPAKAAACRLQREMAPRQPPFPTLLEMCGANGPSGGCSSSLGGDGMPAEAEMLAILGDRGQEGWLDERVRRSSAYLSACRLADGLDAETMRGHPGKSGMRRPTLGGSDDAYWREQRGSYLETSTGTLGQRATLLGGGSDAEGSGIDLARNDISSGSEAAPGLKPLPAATGGRKRLSSSLDRGSGTVGRAQQAVGVSGDSRSSVAARVRQSSVVKETAERDYSHAAFFAMANRGRERRHDATRQAETTHARGSGRGGLGFLPGEAAEITRDGRYTGTAQYDQILLPSHERRRSERRRSTGLPRADDDGDHDRGHAVLC</sequence>
<proteinExistence type="predicted"/>
<evidence type="ECO:0000256" key="5">
    <source>
        <dbReference type="ARBA" id="ARBA00023242"/>
    </source>
</evidence>
<feature type="domain" description="Man1/Src1-like C-terminal" evidence="8">
    <location>
        <begin position="281"/>
        <end position="391"/>
    </location>
</feature>
<accession>A0A0F7UG34</accession>
<feature type="compositionally biased region" description="Low complexity" evidence="6">
    <location>
        <begin position="180"/>
        <end position="199"/>
    </location>
</feature>
<feature type="region of interest" description="Disordered" evidence="6">
    <location>
        <begin position="1010"/>
        <end position="1095"/>
    </location>
</feature>
<dbReference type="GO" id="GO:0071763">
    <property type="term" value="P:nuclear membrane organization"/>
    <property type="evidence" value="ECO:0007669"/>
    <property type="project" value="TreeGrafter"/>
</dbReference>
<keyword evidence="2 7" id="KW-0812">Transmembrane</keyword>
<feature type="compositionally biased region" description="Basic and acidic residues" evidence="6">
    <location>
        <begin position="1"/>
        <end position="10"/>
    </location>
</feature>
<feature type="compositionally biased region" description="Basic residues" evidence="6">
    <location>
        <begin position="148"/>
        <end position="164"/>
    </location>
</feature>
<dbReference type="GO" id="GO:0034399">
    <property type="term" value="C:nuclear periphery"/>
    <property type="evidence" value="ECO:0007669"/>
    <property type="project" value="TreeGrafter"/>
</dbReference>
<name>A0A0F7UG34_NEOCL</name>
<evidence type="ECO:0000259" key="8">
    <source>
        <dbReference type="Pfam" id="PF09402"/>
    </source>
</evidence>
<dbReference type="InterPro" id="IPR018996">
    <property type="entry name" value="Man1/Src1-like_C"/>
</dbReference>
<dbReference type="GO" id="GO:0005783">
    <property type="term" value="C:endoplasmic reticulum"/>
    <property type="evidence" value="ECO:0007669"/>
    <property type="project" value="TreeGrafter"/>
</dbReference>
<dbReference type="GO" id="GO:0003682">
    <property type="term" value="F:chromatin binding"/>
    <property type="evidence" value="ECO:0007669"/>
    <property type="project" value="InterPro"/>
</dbReference>
<evidence type="ECO:0000256" key="4">
    <source>
        <dbReference type="ARBA" id="ARBA00023136"/>
    </source>
</evidence>
<evidence type="ECO:0000256" key="1">
    <source>
        <dbReference type="ARBA" id="ARBA00004126"/>
    </source>
</evidence>
<feature type="compositionally biased region" description="Basic and acidic residues" evidence="6">
    <location>
        <begin position="1080"/>
        <end position="1095"/>
    </location>
</feature>
<dbReference type="AlphaFoldDB" id="A0A0F7UG34"/>
<feature type="compositionally biased region" description="Low complexity" evidence="6">
    <location>
        <begin position="970"/>
        <end position="991"/>
    </location>
</feature>
<dbReference type="PANTHER" id="PTHR47808">
    <property type="entry name" value="INNER NUCLEAR MEMBRANE PROTEIN HEH2-RELATED"/>
    <property type="match status" value="1"/>
</dbReference>
<dbReference type="Pfam" id="PF09402">
    <property type="entry name" value="MSC"/>
    <property type="match status" value="1"/>
</dbReference>
<keyword evidence="3 7" id="KW-1133">Transmembrane helix</keyword>
<feature type="region of interest" description="Disordered" evidence="6">
    <location>
        <begin position="396"/>
        <end position="498"/>
    </location>
</feature>
<feature type="compositionally biased region" description="Basic and acidic residues" evidence="6">
    <location>
        <begin position="1010"/>
        <end position="1026"/>
    </location>
</feature>
<dbReference type="PANTHER" id="PTHR47808:SF2">
    <property type="entry name" value="LEM DOMAIN-CONTAINING PROTEIN 2"/>
    <property type="match status" value="1"/>
</dbReference>
<dbReference type="InterPro" id="IPR044780">
    <property type="entry name" value="Heh2/Src1"/>
</dbReference>
<protein>
    <recommendedName>
        <fullName evidence="8">Man1/Src1-like C-terminal domain-containing protein</fullName>
    </recommendedName>
</protein>
<feature type="transmembrane region" description="Helical" evidence="7">
    <location>
        <begin position="608"/>
        <end position="629"/>
    </location>
</feature>
<evidence type="ECO:0000256" key="6">
    <source>
        <dbReference type="SAM" id="MobiDB-lite"/>
    </source>
</evidence>
<keyword evidence="5" id="KW-0539">Nucleus</keyword>
<evidence type="ECO:0000256" key="7">
    <source>
        <dbReference type="SAM" id="Phobius"/>
    </source>
</evidence>
<evidence type="ECO:0000256" key="3">
    <source>
        <dbReference type="ARBA" id="ARBA00022989"/>
    </source>
</evidence>
<evidence type="ECO:0000313" key="9">
    <source>
        <dbReference type="EMBL" id="CEL67951.1"/>
    </source>
</evidence>
<reference evidence="9" key="1">
    <citation type="journal article" date="2015" name="PLoS ONE">
        <title>Comprehensive Evaluation of Toxoplasma gondii VEG and Neospora caninum LIV Genomes with Tachyzoite Stage Transcriptome and Proteome Defines Novel Transcript Features.</title>
        <authorList>
            <person name="Ramaprasad A."/>
            <person name="Mourier T."/>
            <person name="Naeem R."/>
            <person name="Malas T.B."/>
            <person name="Moussa E."/>
            <person name="Panigrahi A."/>
            <person name="Vermont S.J."/>
            <person name="Otto T.D."/>
            <person name="Wastling J."/>
            <person name="Pain A."/>
        </authorList>
    </citation>
    <scope>NUCLEOTIDE SEQUENCE</scope>
    <source>
        <strain evidence="9">Liverpool</strain>
    </source>
</reference>
<feature type="region of interest" description="Disordered" evidence="6">
    <location>
        <begin position="735"/>
        <end position="769"/>
    </location>
</feature>
<feature type="compositionally biased region" description="Low complexity" evidence="6">
    <location>
        <begin position="57"/>
        <end position="91"/>
    </location>
</feature>
<dbReference type="EMBL" id="LN714483">
    <property type="protein sequence ID" value="CEL67951.1"/>
    <property type="molecule type" value="Genomic_DNA"/>
</dbReference>
<feature type="region of interest" description="Disordered" evidence="6">
    <location>
        <begin position="929"/>
        <end position="993"/>
    </location>
</feature>
<keyword evidence="4 7" id="KW-0472">Membrane</keyword>
<evidence type="ECO:0000256" key="2">
    <source>
        <dbReference type="ARBA" id="ARBA00022692"/>
    </source>
</evidence>
<organism evidence="9">
    <name type="scientific">Neospora caninum (strain Liverpool)</name>
    <dbReference type="NCBI Taxonomy" id="572307"/>
    <lineage>
        <taxon>Eukaryota</taxon>
        <taxon>Sar</taxon>
        <taxon>Alveolata</taxon>
        <taxon>Apicomplexa</taxon>
        <taxon>Conoidasida</taxon>
        <taxon>Coccidia</taxon>
        <taxon>Eucoccidiorida</taxon>
        <taxon>Eimeriorina</taxon>
        <taxon>Sarcocystidae</taxon>
        <taxon>Neospora</taxon>
    </lineage>
</organism>
<feature type="compositionally biased region" description="Polar residues" evidence="6">
    <location>
        <begin position="745"/>
        <end position="769"/>
    </location>
</feature>
<feature type="transmembrane region" description="Helical" evidence="7">
    <location>
        <begin position="226"/>
        <end position="249"/>
    </location>
</feature>
<feature type="compositionally biased region" description="Basic and acidic residues" evidence="6">
    <location>
        <begin position="477"/>
        <end position="487"/>
    </location>
</feature>
<feature type="compositionally biased region" description="Basic and acidic residues" evidence="6">
    <location>
        <begin position="125"/>
        <end position="147"/>
    </location>
</feature>
<feature type="compositionally biased region" description="Basic and acidic residues" evidence="6">
    <location>
        <begin position="424"/>
        <end position="460"/>
    </location>
</feature>
<comment type="subcellular location">
    <subcellularLocation>
        <location evidence="1">Nucleus membrane</location>
    </subcellularLocation>
</comment>